<feature type="non-terminal residue" evidence="1">
    <location>
        <position position="59"/>
    </location>
</feature>
<name>A6IIK7_RAT</name>
<dbReference type="Proteomes" id="UP000234681">
    <property type="component" value="Chromosome 5"/>
</dbReference>
<dbReference type="AlphaFoldDB" id="A6IIK7"/>
<dbReference type="EMBL" id="CH473962">
    <property type="protein sequence ID" value="EDL98577.1"/>
    <property type="molecule type" value="Genomic_DNA"/>
</dbReference>
<evidence type="ECO:0000313" key="2">
    <source>
        <dbReference type="Proteomes" id="UP000234681"/>
    </source>
</evidence>
<reference evidence="2" key="1">
    <citation type="submission" date="2005-09" db="EMBL/GenBank/DDBJ databases">
        <authorList>
            <person name="Mural R.J."/>
            <person name="Li P.W."/>
            <person name="Adams M.D."/>
            <person name="Amanatides P.G."/>
            <person name="Baden-Tillson H."/>
            <person name="Barnstead M."/>
            <person name="Chin S.H."/>
            <person name="Dew I."/>
            <person name="Evans C.A."/>
            <person name="Ferriera S."/>
            <person name="Flanigan M."/>
            <person name="Fosler C."/>
            <person name="Glodek A."/>
            <person name="Gu Z."/>
            <person name="Holt R.A."/>
            <person name="Jennings D."/>
            <person name="Kraft C.L."/>
            <person name="Lu F."/>
            <person name="Nguyen T."/>
            <person name="Nusskern D.R."/>
            <person name="Pfannkoch C.M."/>
            <person name="Sitter C."/>
            <person name="Sutton G.G."/>
            <person name="Venter J.C."/>
            <person name="Wang Z."/>
            <person name="Woodage T."/>
            <person name="Zheng X.H."/>
            <person name="Zhong F."/>
        </authorList>
    </citation>
    <scope>NUCLEOTIDE SEQUENCE [LARGE SCALE GENOMIC DNA]</scope>
    <source>
        <strain>BN</strain>
        <strain evidence="2">Sprague-Dawley</strain>
    </source>
</reference>
<protein>
    <submittedName>
        <fullName evidence="1">RCG55139</fullName>
    </submittedName>
</protein>
<organism evidence="1 2">
    <name type="scientific">Rattus norvegicus</name>
    <name type="common">Rat</name>
    <dbReference type="NCBI Taxonomy" id="10116"/>
    <lineage>
        <taxon>Eukaryota</taxon>
        <taxon>Metazoa</taxon>
        <taxon>Chordata</taxon>
        <taxon>Craniata</taxon>
        <taxon>Vertebrata</taxon>
        <taxon>Euteleostomi</taxon>
        <taxon>Mammalia</taxon>
        <taxon>Eutheria</taxon>
        <taxon>Euarchontoglires</taxon>
        <taxon>Glires</taxon>
        <taxon>Rodentia</taxon>
        <taxon>Myomorpha</taxon>
        <taxon>Muroidea</taxon>
        <taxon>Muridae</taxon>
        <taxon>Murinae</taxon>
        <taxon>Rattus</taxon>
    </lineage>
</organism>
<accession>A6IIK7</accession>
<proteinExistence type="predicted"/>
<sequence length="59" mass="6485">MSCLSPGRQRQGSSPKWEGKIKQLLGLDPGLRRLWKPVSFICVHIGDGAYQGAAESLLF</sequence>
<evidence type="ECO:0000313" key="1">
    <source>
        <dbReference type="EMBL" id="EDL98577.1"/>
    </source>
</evidence>
<gene>
    <name evidence="1" type="ORF">rCG_55139</name>
</gene>